<comment type="caution">
    <text evidence="1">The sequence shown here is derived from an EMBL/GenBank/DDBJ whole genome shotgun (WGS) entry which is preliminary data.</text>
</comment>
<accession>A0A8J2H5D5</accession>
<protein>
    <submittedName>
        <fullName evidence="1">Uncharacterized protein</fullName>
    </submittedName>
</protein>
<keyword evidence="2" id="KW-1185">Reference proteome</keyword>
<evidence type="ECO:0000313" key="2">
    <source>
        <dbReference type="Proteomes" id="UP000786811"/>
    </source>
</evidence>
<dbReference type="AlphaFoldDB" id="A0A8J2H5D5"/>
<evidence type="ECO:0000313" key="1">
    <source>
        <dbReference type="EMBL" id="CAG5073524.1"/>
    </source>
</evidence>
<dbReference type="EMBL" id="CAJNRD030001114">
    <property type="protein sequence ID" value="CAG5073524.1"/>
    <property type="molecule type" value="Genomic_DNA"/>
</dbReference>
<proteinExistence type="predicted"/>
<name>A0A8J2H5D5_COTCN</name>
<dbReference type="Proteomes" id="UP000786811">
    <property type="component" value="Unassembled WGS sequence"/>
</dbReference>
<gene>
    <name evidence="1" type="ORF">HICCMSTLAB_LOCUS467</name>
</gene>
<reference evidence="1" key="1">
    <citation type="submission" date="2021-04" db="EMBL/GenBank/DDBJ databases">
        <authorList>
            <person name="Chebbi M.A.C M."/>
        </authorList>
    </citation>
    <scope>NUCLEOTIDE SEQUENCE</scope>
</reference>
<organism evidence="1 2">
    <name type="scientific">Cotesia congregata</name>
    <name type="common">Parasitoid wasp</name>
    <name type="synonym">Apanteles congregatus</name>
    <dbReference type="NCBI Taxonomy" id="51543"/>
    <lineage>
        <taxon>Eukaryota</taxon>
        <taxon>Metazoa</taxon>
        <taxon>Ecdysozoa</taxon>
        <taxon>Arthropoda</taxon>
        <taxon>Hexapoda</taxon>
        <taxon>Insecta</taxon>
        <taxon>Pterygota</taxon>
        <taxon>Neoptera</taxon>
        <taxon>Endopterygota</taxon>
        <taxon>Hymenoptera</taxon>
        <taxon>Apocrita</taxon>
        <taxon>Ichneumonoidea</taxon>
        <taxon>Braconidae</taxon>
        <taxon>Microgastrinae</taxon>
        <taxon>Cotesia</taxon>
    </lineage>
</organism>
<dbReference type="OrthoDB" id="2924818at2759"/>
<sequence>MDKCIMITAWTLSAGQTYGSELQLQYRRNSRLPRLGVYLLRKIIIKGALDRVLPIEYINMLRKIRYNGFMDSYSDIGQEVVGIYLDCIIALDFVMRGFPPISCPSRIFRVPETFECAQSKEI</sequence>